<name>A0A9E7N8E2_9EURY</name>
<evidence type="ECO:0000313" key="6">
    <source>
        <dbReference type="EMBL" id="UTF52233.1"/>
    </source>
</evidence>
<feature type="region of interest" description="Disordered" evidence="4">
    <location>
        <begin position="346"/>
        <end position="367"/>
    </location>
</feature>
<dbReference type="SUPFAM" id="SSF53850">
    <property type="entry name" value="Periplasmic binding protein-like II"/>
    <property type="match status" value="1"/>
</dbReference>
<dbReference type="GeneID" id="73290488"/>
<dbReference type="PANTHER" id="PTHR30290:SF9">
    <property type="entry name" value="OLIGOPEPTIDE-BINDING PROTEIN APPA"/>
    <property type="match status" value="1"/>
</dbReference>
<dbReference type="InterPro" id="IPR039424">
    <property type="entry name" value="SBP_5"/>
</dbReference>
<feature type="domain" description="Solute-binding protein family 5" evidence="5">
    <location>
        <begin position="106"/>
        <end position="500"/>
    </location>
</feature>
<evidence type="ECO:0000313" key="7">
    <source>
        <dbReference type="Proteomes" id="UP001056855"/>
    </source>
</evidence>
<protein>
    <submittedName>
        <fullName evidence="6">ABC transporter substrate-binding protein</fullName>
    </submittedName>
</protein>
<dbReference type="RefSeq" id="WP_254156073.1">
    <property type="nucleotide sequence ID" value="NZ_CP100355.1"/>
</dbReference>
<dbReference type="AlphaFoldDB" id="A0A9E7N8E2"/>
<dbReference type="GO" id="GO:1904680">
    <property type="term" value="F:peptide transmembrane transporter activity"/>
    <property type="evidence" value="ECO:0007669"/>
    <property type="project" value="TreeGrafter"/>
</dbReference>
<evidence type="ECO:0000256" key="1">
    <source>
        <dbReference type="ARBA" id="ARBA00005695"/>
    </source>
</evidence>
<dbReference type="PANTHER" id="PTHR30290">
    <property type="entry name" value="PERIPLASMIC BINDING COMPONENT OF ABC TRANSPORTER"/>
    <property type="match status" value="1"/>
</dbReference>
<keyword evidence="3" id="KW-0732">Signal</keyword>
<keyword evidence="2" id="KW-0813">Transport</keyword>
<accession>A0A9E7N8E2</accession>
<dbReference type="Gene3D" id="3.10.105.10">
    <property type="entry name" value="Dipeptide-binding Protein, Domain 3"/>
    <property type="match status" value="1"/>
</dbReference>
<evidence type="ECO:0000256" key="2">
    <source>
        <dbReference type="ARBA" id="ARBA00022448"/>
    </source>
</evidence>
<evidence type="ECO:0000256" key="4">
    <source>
        <dbReference type="SAM" id="MobiDB-lite"/>
    </source>
</evidence>
<dbReference type="GO" id="GO:0015833">
    <property type="term" value="P:peptide transport"/>
    <property type="evidence" value="ECO:0007669"/>
    <property type="project" value="TreeGrafter"/>
</dbReference>
<proteinExistence type="inferred from homology"/>
<gene>
    <name evidence="6" type="ORF">NGM29_10540</name>
</gene>
<dbReference type="EMBL" id="CP100355">
    <property type="protein sequence ID" value="UTF52233.1"/>
    <property type="molecule type" value="Genomic_DNA"/>
</dbReference>
<comment type="similarity">
    <text evidence="1">Belongs to the bacterial solute-binding protein 5 family.</text>
</comment>
<dbReference type="Gene3D" id="3.40.190.10">
    <property type="entry name" value="Periplasmic binding protein-like II"/>
    <property type="match status" value="1"/>
</dbReference>
<dbReference type="InterPro" id="IPR000914">
    <property type="entry name" value="SBP_5_dom"/>
</dbReference>
<keyword evidence="7" id="KW-1185">Reference proteome</keyword>
<dbReference type="Pfam" id="PF00496">
    <property type="entry name" value="SBP_bac_5"/>
    <property type="match status" value="1"/>
</dbReference>
<evidence type="ECO:0000259" key="5">
    <source>
        <dbReference type="Pfam" id="PF00496"/>
    </source>
</evidence>
<reference evidence="6" key="1">
    <citation type="submission" date="2022-06" db="EMBL/GenBank/DDBJ databases">
        <title>Diverse halophilic archaea isolated from saline environments.</title>
        <authorList>
            <person name="Cui H.-L."/>
        </authorList>
    </citation>
    <scope>NUCLEOTIDE SEQUENCE</scope>
    <source>
        <strain evidence="6">WLHS1</strain>
    </source>
</reference>
<dbReference type="KEGG" id="sawl:NGM29_10540"/>
<evidence type="ECO:0000256" key="3">
    <source>
        <dbReference type="ARBA" id="ARBA00022729"/>
    </source>
</evidence>
<sequence length="609" mass="67462">MGDSSLPTGKEPVRLNRRRLLQAAGAAGVGSIAGCIGGDQDSGNGNSSSDSTPSDDADFVDQPFVSVETLAIDQMHFNSYNQDNFAYSPGYLVFDELIYYQADVSEYQPGIVTDWEITDDLVTLTVREGVPWHGGEEVTAEDVARKLKLGVYDGGTMGRFTSAESIEATDEYTVEVGLEVPVSEEIFLSSLKGDSMDVPEDPYQEILEDFEDGGDGVTSNGEGLADLTIDEPNGTGPFKYADRNEQELVLERTEEHPDAENINFPEYRFRYFENNQAQWQALQTGEVDGVAILHVPPEIHDGFPDEVKEYQITPNWGAGVIFDHEHKHFGQREVRQAIAHVIDREDVATSSGPRTKAPVDIPTGIPGNFEVDDEIPANDWLGDRVDEYETYEGQNTDRAADLLESAGFQKDGGTWHDSDGNPLQFPIKAPGGWTDYVDACQVMVQHLSDFGIEAEFVARDEAAFFGEDVYGDGFDVAMFQWTTAQAYPYFNFEFMLDSPDQTDVFKYPDEIELPPVGEPDGAEEPFVSADELEDLLTVETGSDEEAELVQRLAWAVNYDLPVLPIQETVDQSFVRTDNWDVVGPDDSDAQVDWPMTYLPRVGKLTAKSE</sequence>
<feature type="region of interest" description="Disordered" evidence="4">
    <location>
        <begin position="35"/>
        <end position="59"/>
    </location>
</feature>
<feature type="compositionally biased region" description="Low complexity" evidence="4">
    <location>
        <begin position="35"/>
        <end position="52"/>
    </location>
</feature>
<organism evidence="6 7">
    <name type="scientific">Natronosalvus rutilus</name>
    <dbReference type="NCBI Taxonomy" id="2953753"/>
    <lineage>
        <taxon>Archaea</taxon>
        <taxon>Methanobacteriati</taxon>
        <taxon>Methanobacteriota</taxon>
        <taxon>Stenosarchaea group</taxon>
        <taxon>Halobacteria</taxon>
        <taxon>Halobacteriales</taxon>
        <taxon>Natrialbaceae</taxon>
        <taxon>Natronosalvus</taxon>
    </lineage>
</organism>
<dbReference type="Proteomes" id="UP001056855">
    <property type="component" value="Chromosome"/>
</dbReference>